<keyword evidence="5" id="KW-1185">Reference proteome</keyword>
<dbReference type="Proteomes" id="UP000282007">
    <property type="component" value="Chromosome"/>
</dbReference>
<proteinExistence type="predicted"/>
<dbReference type="InterPro" id="IPR037401">
    <property type="entry name" value="SnoaL-like"/>
</dbReference>
<dbReference type="EMBL" id="REFS01000002">
    <property type="protein sequence ID" value="RMB24232.1"/>
    <property type="molecule type" value="Genomic_DNA"/>
</dbReference>
<dbReference type="SUPFAM" id="SSF54427">
    <property type="entry name" value="NTF2-like"/>
    <property type="match status" value="1"/>
</dbReference>
<dbReference type="KEGG" id="haer:DU502_01615"/>
<dbReference type="Proteomes" id="UP000277326">
    <property type="component" value="Unassembled WGS sequence"/>
</dbReference>
<dbReference type="InterPro" id="IPR032710">
    <property type="entry name" value="NTF2-like_dom_sf"/>
</dbReference>
<evidence type="ECO:0000313" key="4">
    <source>
        <dbReference type="Proteomes" id="UP000277326"/>
    </source>
</evidence>
<dbReference type="AlphaFoldDB" id="A0A3M0DRP0"/>
<dbReference type="EMBL" id="CP034145">
    <property type="protein sequence ID" value="AZH24150.1"/>
    <property type="molecule type" value="Genomic_DNA"/>
</dbReference>
<feature type="domain" description="SnoaL-like" evidence="1">
    <location>
        <begin position="7"/>
        <end position="101"/>
    </location>
</feature>
<reference evidence="3 4" key="1">
    <citation type="journal article" date="2015" name="Stand. Genomic Sci.">
        <title>Genomic Encyclopedia of Bacterial and Archaeal Type Strains, Phase III: the genomes of soil and plant-associated and newly described type strains.</title>
        <authorList>
            <person name="Whitman W.B."/>
            <person name="Woyke T."/>
            <person name="Klenk H.P."/>
            <person name="Zhou Y."/>
            <person name="Lilburn T.G."/>
            <person name="Beck B.J."/>
            <person name="De Vos P."/>
            <person name="Vandamme P."/>
            <person name="Eisen J.A."/>
            <person name="Garrity G."/>
            <person name="Hugenholtz P."/>
            <person name="Kyrpides N.C."/>
        </authorList>
    </citation>
    <scope>NUCLEOTIDE SEQUENCE [LARGE SCALE GENOMIC DNA]</scope>
    <source>
        <strain evidence="3 4">CGMCC 1.10124</strain>
    </source>
</reference>
<organism evidence="3 4">
    <name type="scientific">Haloplanus aerogenes</name>
    <dbReference type="NCBI Taxonomy" id="660522"/>
    <lineage>
        <taxon>Archaea</taxon>
        <taxon>Methanobacteriati</taxon>
        <taxon>Methanobacteriota</taxon>
        <taxon>Stenosarchaea group</taxon>
        <taxon>Halobacteria</taxon>
        <taxon>Halobacteriales</taxon>
        <taxon>Haloferacaceae</taxon>
        <taxon>Haloplanus</taxon>
    </lineage>
</organism>
<dbReference type="RefSeq" id="WP_121920101.1">
    <property type="nucleotide sequence ID" value="NZ_CP034145.1"/>
</dbReference>
<keyword evidence="3" id="KW-0413">Isomerase</keyword>
<evidence type="ECO:0000313" key="2">
    <source>
        <dbReference type="EMBL" id="AZH24150.1"/>
    </source>
</evidence>
<gene>
    <name evidence="3" type="ORF">ATH50_1474</name>
    <name evidence="2" type="ORF">DU502_01615</name>
</gene>
<dbReference type="Gene3D" id="3.10.450.50">
    <property type="match status" value="1"/>
</dbReference>
<evidence type="ECO:0000313" key="5">
    <source>
        <dbReference type="Proteomes" id="UP000282007"/>
    </source>
</evidence>
<accession>A0A3M0DRP0</accession>
<dbReference type="GeneID" id="38469943"/>
<name>A0A3M0DRP0_9EURY</name>
<protein>
    <submittedName>
        <fullName evidence="2">DUF4440 domain-containing protein</fullName>
    </submittedName>
    <submittedName>
        <fullName evidence="3">Ketosteroid isomerase-like protein</fullName>
    </submittedName>
</protein>
<dbReference type="Pfam" id="PF12680">
    <property type="entry name" value="SnoaL_2"/>
    <property type="match status" value="1"/>
</dbReference>
<reference evidence="3" key="3">
    <citation type="submission" date="2018-10" db="EMBL/GenBank/DDBJ databases">
        <authorList>
            <person name="Whitman W."/>
            <person name="Huntemann M."/>
            <person name="Clum A."/>
            <person name="Pillay M."/>
            <person name="Palaniappan K."/>
            <person name="Varghese N."/>
            <person name="Mikhailova N."/>
            <person name="Stamatis D."/>
            <person name="Reddy T."/>
            <person name="Daum C."/>
            <person name="Shapiro N."/>
            <person name="Ivanova N."/>
            <person name="Kyrpides N."/>
            <person name="Woyke T."/>
        </authorList>
    </citation>
    <scope>NUCLEOTIDE SEQUENCE</scope>
    <source>
        <strain evidence="3">CGMCC 1.10124</strain>
    </source>
</reference>
<reference evidence="2 5" key="2">
    <citation type="submission" date="2018-07" db="EMBL/GenBank/DDBJ databases">
        <title>Genome sequences of Haloplanus aerogenes JCM 16430T.</title>
        <authorList>
            <person name="Kim Y.B."/>
            <person name="Roh S.W."/>
        </authorList>
    </citation>
    <scope>NUCLEOTIDE SEQUENCE [LARGE SCALE GENOMIC DNA]</scope>
    <source>
        <strain evidence="2 5">JCM 16430</strain>
    </source>
</reference>
<evidence type="ECO:0000313" key="3">
    <source>
        <dbReference type="EMBL" id="RMB24232.1"/>
    </source>
</evidence>
<dbReference type="OrthoDB" id="145984at2157"/>
<dbReference type="GO" id="GO:0016853">
    <property type="term" value="F:isomerase activity"/>
    <property type="evidence" value="ECO:0007669"/>
    <property type="project" value="UniProtKB-KW"/>
</dbReference>
<sequence>MESRDAVRGYYDAIDGGDYDRLHALLAPGFVQERPDRTLAGRDEFVRFMRDERPRTDTEHVVETMGVSGDGKTVFARGRLLGGDGETLFGFVDVHRVGAEGIESLATYTD</sequence>
<evidence type="ECO:0000259" key="1">
    <source>
        <dbReference type="Pfam" id="PF12680"/>
    </source>
</evidence>